<accession>A0A165SCW0</accession>
<dbReference type="GO" id="GO:0015031">
    <property type="term" value="P:protein transport"/>
    <property type="evidence" value="ECO:0007669"/>
    <property type="project" value="UniProtKB-KW"/>
</dbReference>
<dbReference type="GO" id="GO:0017119">
    <property type="term" value="C:Golgi transport complex"/>
    <property type="evidence" value="ECO:0007669"/>
    <property type="project" value="TreeGrafter"/>
</dbReference>
<evidence type="ECO:0000256" key="7">
    <source>
        <dbReference type="ARBA" id="ARBA00023136"/>
    </source>
</evidence>
<evidence type="ECO:0000256" key="3">
    <source>
        <dbReference type="ARBA" id="ARBA00020977"/>
    </source>
</evidence>
<dbReference type="Proteomes" id="UP000076727">
    <property type="component" value="Unassembled WGS sequence"/>
</dbReference>
<dbReference type="InterPro" id="IPR024603">
    <property type="entry name" value="COG_complex_COG2_C"/>
</dbReference>
<dbReference type="PANTHER" id="PTHR12961:SF0">
    <property type="entry name" value="CONSERVED OLIGOMERIC GOLGI COMPLEX SUBUNIT 2"/>
    <property type="match status" value="1"/>
</dbReference>
<dbReference type="PANTHER" id="PTHR12961">
    <property type="entry name" value="CONSERVED OLIGOMERIC GOLGI COMPLEX COMPONENT 2"/>
    <property type="match status" value="1"/>
</dbReference>
<evidence type="ECO:0000313" key="13">
    <source>
        <dbReference type="Proteomes" id="UP000076727"/>
    </source>
</evidence>
<gene>
    <name evidence="12" type="ORF">DAEQUDRAFT_723904</name>
</gene>
<dbReference type="AlphaFoldDB" id="A0A165SCW0"/>
<dbReference type="InterPro" id="IPR024602">
    <property type="entry name" value="COG_su2_N"/>
</dbReference>
<organism evidence="12 13">
    <name type="scientific">Daedalea quercina L-15889</name>
    <dbReference type="NCBI Taxonomy" id="1314783"/>
    <lineage>
        <taxon>Eukaryota</taxon>
        <taxon>Fungi</taxon>
        <taxon>Dikarya</taxon>
        <taxon>Basidiomycota</taxon>
        <taxon>Agaricomycotina</taxon>
        <taxon>Agaricomycetes</taxon>
        <taxon>Polyporales</taxon>
        <taxon>Fomitopsis</taxon>
    </lineage>
</organism>
<feature type="domain" description="COG complex component COG2 C-terminal" evidence="11">
    <location>
        <begin position="522"/>
        <end position="860"/>
    </location>
</feature>
<dbReference type="Pfam" id="PF12022">
    <property type="entry name" value="COG2_C"/>
    <property type="match status" value="1"/>
</dbReference>
<keyword evidence="6" id="KW-0333">Golgi apparatus</keyword>
<sequence>MSSLKSPEVEGTSDPFDLQRLAEELATREQNSSSQAQDAGEEISKAERDLPVYVPLSHSNLYLSATEFSVEEFLLSRSYTSLPDLRSELRDYLAALKEELVKLINDDYEAFISLSTDLRGEGARLERLKAPLSDIKSHVLEARKVLQVVKEDIEVKLSKRSTLREEKAFLHLLLKISESITRLESLLLISSPADAEDPSSDGVKVSSRFEDRTRGNRAKHLARVAAEYTQLLYHAAKARTGGSAFVDESQWRIDRIQSTLSSDLDHLFASTLASLTSGNKEQGRDNKTGELDKVKWIADVTECLRTYDVLGLWRDAEDVLRREVVRDFVKKTIHPGALASPHSPILPHTPLPPKTQITSAVPRTPYTPFTVFASKQNPFEFSTQQAGAQAHILDDREDPLAGLYNTVLRFVDRDLRRLMEIAERVCVKSASRSGAGKATANGGGGVEEQGGFEIMANVVWAEIGRAIMDELGSVVFAAGKPEDFRKHHETTQAFIRSLEFLAPSVHAIEVMRTHPVYVQFERRWQLPVYFQLRWKEIVARLEEALTETRLERTRSRAIKPFVTTQAAAVWDAISTCWSAPVYIPELSHRFWKFNLQLLSRYKTWLQSSLPALEVTPKVAAAVAAERLGSMPGSPGSLSRAATPNLPTEAASPEAAAADEQSLYQFSTAIIDIRAMESQMWKIWHEELNITLPEVDAGEGDPSPEDALRQALQGFTSMIPPLSSQIITILSRRACEALLSMRSIPSQFRAMSSSRRIPTEPSYFVSLILKPVKSFFGVDGPEGPGQPLKEEFMQAYVEEIFDIVAQRYIHFLSAMRKTEESLRRLKKGKKSTFSLFGGSTTKEDDGRADEEKIRAQMVLDVAAFGKDAESLGVAVQHSETFKVLEQMAGASFTDDA</sequence>
<evidence type="ECO:0000256" key="6">
    <source>
        <dbReference type="ARBA" id="ARBA00023034"/>
    </source>
</evidence>
<keyword evidence="5" id="KW-0653">Protein transport</keyword>
<reference evidence="12 13" key="1">
    <citation type="journal article" date="2016" name="Mol. Biol. Evol.">
        <title>Comparative Genomics of Early-Diverging Mushroom-Forming Fungi Provides Insights into the Origins of Lignocellulose Decay Capabilities.</title>
        <authorList>
            <person name="Nagy L.G."/>
            <person name="Riley R."/>
            <person name="Tritt A."/>
            <person name="Adam C."/>
            <person name="Daum C."/>
            <person name="Floudas D."/>
            <person name="Sun H."/>
            <person name="Yadav J.S."/>
            <person name="Pangilinan J."/>
            <person name="Larsson K.H."/>
            <person name="Matsuura K."/>
            <person name="Barry K."/>
            <person name="Labutti K."/>
            <person name="Kuo R."/>
            <person name="Ohm R.A."/>
            <person name="Bhattacharya S.S."/>
            <person name="Shirouzu T."/>
            <person name="Yoshinaga Y."/>
            <person name="Martin F.M."/>
            <person name="Grigoriev I.V."/>
            <person name="Hibbett D.S."/>
        </authorList>
    </citation>
    <scope>NUCLEOTIDE SEQUENCE [LARGE SCALE GENOMIC DNA]</scope>
    <source>
        <strain evidence="12 13">L-15889</strain>
    </source>
</reference>
<evidence type="ECO:0000256" key="5">
    <source>
        <dbReference type="ARBA" id="ARBA00022927"/>
    </source>
</evidence>
<dbReference type="OrthoDB" id="332281at2759"/>
<keyword evidence="4" id="KW-0813">Transport</keyword>
<evidence type="ECO:0000256" key="8">
    <source>
        <dbReference type="ARBA" id="ARBA00031344"/>
    </source>
</evidence>
<dbReference type="Pfam" id="PF06148">
    <property type="entry name" value="COG2_N"/>
    <property type="match status" value="1"/>
</dbReference>
<evidence type="ECO:0000256" key="2">
    <source>
        <dbReference type="ARBA" id="ARBA00007603"/>
    </source>
</evidence>
<comment type="subcellular location">
    <subcellularLocation>
        <location evidence="1">Golgi apparatus membrane</location>
        <topology evidence="1">Peripheral membrane protein</topology>
    </subcellularLocation>
</comment>
<keyword evidence="7" id="KW-0472">Membrane</keyword>
<feature type="domain" description="Conserved oligomeric Golgi complex subunit 2 N-terminal" evidence="10">
    <location>
        <begin position="64"/>
        <end position="128"/>
    </location>
</feature>
<dbReference type="STRING" id="1314783.A0A165SCW0"/>
<dbReference type="InterPro" id="IPR009316">
    <property type="entry name" value="COG2"/>
</dbReference>
<dbReference type="EMBL" id="KV429044">
    <property type="protein sequence ID" value="KZT71811.1"/>
    <property type="molecule type" value="Genomic_DNA"/>
</dbReference>
<evidence type="ECO:0000259" key="10">
    <source>
        <dbReference type="Pfam" id="PF06148"/>
    </source>
</evidence>
<comment type="similarity">
    <text evidence="2">Belongs to the COG2 family.</text>
</comment>
<evidence type="ECO:0000259" key="11">
    <source>
        <dbReference type="Pfam" id="PF12022"/>
    </source>
</evidence>
<dbReference type="GO" id="GO:0006891">
    <property type="term" value="P:intra-Golgi vesicle-mediated transport"/>
    <property type="evidence" value="ECO:0007669"/>
    <property type="project" value="TreeGrafter"/>
</dbReference>
<evidence type="ECO:0000256" key="9">
    <source>
        <dbReference type="SAM" id="MobiDB-lite"/>
    </source>
</evidence>
<feature type="region of interest" description="Disordered" evidence="9">
    <location>
        <begin position="630"/>
        <end position="653"/>
    </location>
</feature>
<dbReference type="GO" id="GO:0000139">
    <property type="term" value="C:Golgi membrane"/>
    <property type="evidence" value="ECO:0007669"/>
    <property type="project" value="UniProtKB-SubCell"/>
</dbReference>
<evidence type="ECO:0000256" key="1">
    <source>
        <dbReference type="ARBA" id="ARBA00004395"/>
    </source>
</evidence>
<name>A0A165SCW0_9APHY</name>
<dbReference type="GO" id="GO:0007030">
    <property type="term" value="P:Golgi organization"/>
    <property type="evidence" value="ECO:0007669"/>
    <property type="project" value="InterPro"/>
</dbReference>
<proteinExistence type="inferred from homology"/>
<evidence type="ECO:0000313" key="12">
    <source>
        <dbReference type="EMBL" id="KZT71811.1"/>
    </source>
</evidence>
<protein>
    <recommendedName>
        <fullName evidence="3">Conserved oligomeric Golgi complex subunit 2</fullName>
    </recommendedName>
    <alternativeName>
        <fullName evidence="8">Component of oligomeric Golgi complex 2</fullName>
    </alternativeName>
</protein>
<evidence type="ECO:0000256" key="4">
    <source>
        <dbReference type="ARBA" id="ARBA00022448"/>
    </source>
</evidence>
<keyword evidence="13" id="KW-1185">Reference proteome</keyword>